<evidence type="ECO:0000256" key="1">
    <source>
        <dbReference type="SAM" id="SignalP"/>
    </source>
</evidence>
<dbReference type="AlphaFoldDB" id="A0A9N8D477"/>
<protein>
    <submittedName>
        <fullName evidence="2">Uncharacterized protein</fullName>
    </submittedName>
</protein>
<keyword evidence="1" id="KW-0732">Signal</keyword>
<keyword evidence="3" id="KW-1185">Reference proteome</keyword>
<gene>
    <name evidence="2" type="ORF">SEMRO_1_G000210.1</name>
</gene>
<feature type="signal peptide" evidence="1">
    <location>
        <begin position="1"/>
        <end position="21"/>
    </location>
</feature>
<dbReference type="Proteomes" id="UP001153069">
    <property type="component" value="Unassembled WGS sequence"/>
</dbReference>
<evidence type="ECO:0000313" key="2">
    <source>
        <dbReference type="EMBL" id="CAB9496042.1"/>
    </source>
</evidence>
<proteinExistence type="predicted"/>
<reference evidence="2" key="1">
    <citation type="submission" date="2020-06" db="EMBL/GenBank/DDBJ databases">
        <authorList>
            <consortium name="Plant Systems Biology data submission"/>
        </authorList>
    </citation>
    <scope>NUCLEOTIDE SEQUENCE</scope>
    <source>
        <strain evidence="2">D6</strain>
    </source>
</reference>
<sequence>MMIKSLLFAVGLAFTAASVHGAECLTEAPPTVYEDENISPQNADYDAVNKMFVAHPGWYNDKSISYYKFRVFAPATYDDLITPESSVADVPIQKVYLVTSTGDFDGVMGSPIIEYHHVDDNSYSDFMALHFVMAPDNYTANDFQSHKDIITSGATMSNADIVVNMPIVPTGSTLQHPETKGKAPIDALKVWYNCVEVSTFVFEVTSADAASYFGFTRSGDNGVATGRAAGEQGFDISVAPNMWSPATMKLNAIPIWHVNQFSRGVTPGAGGGPSPDGMRNVVNLDRGDPGYSPLWQIWWAKTLPINYSADEASNSSVLVPSNGFEFVVAPMWVNCPNFGLVGTVNNPMRKEDSFQTKISLSDESSWIMGSDATLIFNPDMPITFFAADGTELGSTQTNVMGAYEYELKTEDIPAGTEMIKVMFKDALIDTIAVEEGNSSGATSSFGLTAMVGSVIGLLLALW</sequence>
<dbReference type="OrthoDB" id="46959at2759"/>
<accession>A0A9N8D477</accession>
<comment type="caution">
    <text evidence="2">The sequence shown here is derived from an EMBL/GenBank/DDBJ whole genome shotgun (WGS) entry which is preliminary data.</text>
</comment>
<evidence type="ECO:0000313" key="3">
    <source>
        <dbReference type="Proteomes" id="UP001153069"/>
    </source>
</evidence>
<feature type="chain" id="PRO_5040406393" evidence="1">
    <location>
        <begin position="22"/>
        <end position="462"/>
    </location>
</feature>
<organism evidence="2 3">
    <name type="scientific">Seminavis robusta</name>
    <dbReference type="NCBI Taxonomy" id="568900"/>
    <lineage>
        <taxon>Eukaryota</taxon>
        <taxon>Sar</taxon>
        <taxon>Stramenopiles</taxon>
        <taxon>Ochrophyta</taxon>
        <taxon>Bacillariophyta</taxon>
        <taxon>Bacillariophyceae</taxon>
        <taxon>Bacillariophycidae</taxon>
        <taxon>Naviculales</taxon>
        <taxon>Naviculaceae</taxon>
        <taxon>Seminavis</taxon>
    </lineage>
</organism>
<dbReference type="EMBL" id="CAICTM010000001">
    <property type="protein sequence ID" value="CAB9496042.1"/>
    <property type="molecule type" value="Genomic_DNA"/>
</dbReference>
<name>A0A9N8D477_9STRA</name>